<protein>
    <recommendedName>
        <fullName evidence="2">Error-prone DNA polymerase</fullName>
    </recommendedName>
</protein>
<evidence type="ECO:0000259" key="5">
    <source>
        <dbReference type="Pfam" id="PF17657"/>
    </source>
</evidence>
<sequence length="430" mass="47744">MKGNMIAPYLDGRHGFVKPDLIHPDLAPILKSTQGVVIFHEQVLKILNVMTGCSLAKADELRRSLEKNQRHVEGFFRQSATKRGYSKAIVDRIWSVLEGFGSFGFCKAHGAAFALPTYQSAWLKTHYPTEFLAGLFTHDPGMYPKRLLLSEARRLGVKILPLDVNKSKDEYLVEQTIDGTGIRMAITDLHGISNSEISRIIKQAPFVDLADFYLRASPSRATIKRLALVGALDELAGGSNDHTRGDVLERVRQLTALKAKPKLDQNQPMLDFEATEQMPSGFSDISPAGQIQAELELLGMDITDHQLAKYQPMLDQMGVVRSSELVSLRSKTDVLIAGVRVATQSPPMRSGKRVVFITLDDGTGCSDATFFDEAQTRSSGVLFNTKLLLISGKTRRTGVKGVSIMAENAWDLNQLWREYRQKNQLIAVEN</sequence>
<dbReference type="CDD" id="cd04485">
    <property type="entry name" value="DnaE_OBF"/>
    <property type="match status" value="1"/>
</dbReference>
<dbReference type="AlphaFoldDB" id="A0A6J6J3F4"/>
<dbReference type="InterPro" id="IPR029460">
    <property type="entry name" value="DNAPol_HHH"/>
</dbReference>
<evidence type="ECO:0000313" key="6">
    <source>
        <dbReference type="EMBL" id="CAB4631350.1"/>
    </source>
</evidence>
<dbReference type="Pfam" id="PF17657">
    <property type="entry name" value="DNA_pol3_finger"/>
    <property type="match status" value="1"/>
</dbReference>
<evidence type="ECO:0000256" key="1">
    <source>
        <dbReference type="ARBA" id="ARBA00007391"/>
    </source>
</evidence>
<dbReference type="InterPro" id="IPR004365">
    <property type="entry name" value="NA-bd_OB_tRNA"/>
</dbReference>
<feature type="domain" description="DNA polymerase helix-hairpin-helix motif" evidence="4">
    <location>
        <begin position="156"/>
        <end position="236"/>
    </location>
</feature>
<feature type="domain" description="DNA polymerase III alpha subunit finger" evidence="5">
    <location>
        <begin position="1"/>
        <end position="71"/>
    </location>
</feature>
<dbReference type="PANTHER" id="PTHR32294">
    <property type="entry name" value="DNA POLYMERASE III SUBUNIT ALPHA"/>
    <property type="match status" value="1"/>
</dbReference>
<proteinExistence type="inferred from homology"/>
<name>A0A6J6J3F4_9ZZZZ</name>
<evidence type="ECO:0000259" key="4">
    <source>
        <dbReference type="Pfam" id="PF14579"/>
    </source>
</evidence>
<dbReference type="Pfam" id="PF01336">
    <property type="entry name" value="tRNA_anti-codon"/>
    <property type="match status" value="1"/>
</dbReference>
<organism evidence="6">
    <name type="scientific">freshwater metagenome</name>
    <dbReference type="NCBI Taxonomy" id="449393"/>
    <lineage>
        <taxon>unclassified sequences</taxon>
        <taxon>metagenomes</taxon>
        <taxon>ecological metagenomes</taxon>
    </lineage>
</organism>
<gene>
    <name evidence="6" type="ORF">UFOPK2106_00260</name>
</gene>
<feature type="domain" description="OB" evidence="3">
    <location>
        <begin position="336"/>
        <end position="408"/>
    </location>
</feature>
<reference evidence="6" key="1">
    <citation type="submission" date="2020-05" db="EMBL/GenBank/DDBJ databases">
        <authorList>
            <person name="Chiriac C."/>
            <person name="Salcher M."/>
            <person name="Ghai R."/>
            <person name="Kavagutti S V."/>
        </authorList>
    </citation>
    <scope>NUCLEOTIDE SEQUENCE</scope>
</reference>
<dbReference type="EMBL" id="CAEZVS010000021">
    <property type="protein sequence ID" value="CAB4631350.1"/>
    <property type="molecule type" value="Genomic_DNA"/>
</dbReference>
<dbReference type="Gene3D" id="1.10.150.870">
    <property type="match status" value="1"/>
</dbReference>
<dbReference type="GO" id="GO:0003676">
    <property type="term" value="F:nucleic acid binding"/>
    <property type="evidence" value="ECO:0007669"/>
    <property type="project" value="InterPro"/>
</dbReference>
<dbReference type="Pfam" id="PF14579">
    <property type="entry name" value="HHH_6"/>
    <property type="match status" value="1"/>
</dbReference>
<dbReference type="InterPro" id="IPR004805">
    <property type="entry name" value="DnaE2/DnaE/PolC"/>
</dbReference>
<dbReference type="PANTHER" id="PTHR32294:SF4">
    <property type="entry name" value="ERROR-PRONE DNA POLYMERASE"/>
    <property type="match status" value="1"/>
</dbReference>
<comment type="similarity">
    <text evidence="1">Belongs to the DNA polymerase type-C family. DnaE2 subfamily.</text>
</comment>
<accession>A0A6J6J3F4</accession>
<dbReference type="GO" id="GO:0008408">
    <property type="term" value="F:3'-5' exonuclease activity"/>
    <property type="evidence" value="ECO:0007669"/>
    <property type="project" value="InterPro"/>
</dbReference>
<evidence type="ECO:0000259" key="3">
    <source>
        <dbReference type="Pfam" id="PF01336"/>
    </source>
</evidence>
<dbReference type="InterPro" id="IPR040982">
    <property type="entry name" value="DNA_pol3_finger"/>
</dbReference>
<evidence type="ECO:0000256" key="2">
    <source>
        <dbReference type="ARBA" id="ARBA00017273"/>
    </source>
</evidence>
<dbReference type="GO" id="GO:0006260">
    <property type="term" value="P:DNA replication"/>
    <property type="evidence" value="ECO:0007669"/>
    <property type="project" value="InterPro"/>
</dbReference>